<keyword evidence="4" id="KW-0256">Endoplasmic reticulum</keyword>
<feature type="transmembrane region" description="Helical" evidence="7">
    <location>
        <begin position="254"/>
        <end position="277"/>
    </location>
</feature>
<keyword evidence="3 7" id="KW-0812">Transmembrane</keyword>
<evidence type="ECO:0000259" key="8">
    <source>
        <dbReference type="Pfam" id="PF06762"/>
    </source>
</evidence>
<feature type="domain" description="Lipase maturation factor 1/2 C-terminal" evidence="9">
    <location>
        <begin position="339"/>
        <end position="478"/>
    </location>
</feature>
<evidence type="ECO:0000256" key="6">
    <source>
        <dbReference type="ARBA" id="ARBA00023136"/>
    </source>
</evidence>
<dbReference type="PANTHER" id="PTHR14463:SF10">
    <property type="entry name" value="LIPASE MATURATION FACTOR 1"/>
    <property type="match status" value="1"/>
</dbReference>
<feature type="transmembrane region" description="Helical" evidence="7">
    <location>
        <begin position="106"/>
        <end position="123"/>
    </location>
</feature>
<keyword evidence="11" id="KW-1185">Reference proteome</keyword>
<dbReference type="EMBL" id="AP022587">
    <property type="protein sequence ID" value="BBY23258.1"/>
    <property type="molecule type" value="Genomic_DNA"/>
</dbReference>
<dbReference type="AlphaFoldDB" id="A0A7I7QAC5"/>
<protein>
    <submittedName>
        <fullName evidence="10">Membrane protein</fullName>
    </submittedName>
</protein>
<accession>A0A7I7QAC5</accession>
<feature type="domain" description="Lipase maturation factor 1/2 N-terminal" evidence="8">
    <location>
        <begin position="131"/>
        <end position="281"/>
    </location>
</feature>
<dbReference type="InterPro" id="IPR057434">
    <property type="entry name" value="LMF1/2_N"/>
</dbReference>
<evidence type="ECO:0000256" key="1">
    <source>
        <dbReference type="ARBA" id="ARBA00004477"/>
    </source>
</evidence>
<proteinExistence type="inferred from homology"/>
<dbReference type="InterPro" id="IPR057433">
    <property type="entry name" value="LMF1/2_C"/>
</dbReference>
<gene>
    <name evidence="10" type="ORF">MSTO_34630</name>
</gene>
<dbReference type="Proteomes" id="UP000467130">
    <property type="component" value="Chromosome"/>
</dbReference>
<keyword evidence="5 7" id="KW-1133">Transmembrane helix</keyword>
<evidence type="ECO:0000256" key="3">
    <source>
        <dbReference type="ARBA" id="ARBA00022692"/>
    </source>
</evidence>
<reference evidence="10 11" key="1">
    <citation type="journal article" date="2019" name="Emerg. Microbes Infect.">
        <title>Comprehensive subspecies identification of 175 nontuberculous mycobacteria species based on 7547 genomic profiles.</title>
        <authorList>
            <person name="Matsumoto Y."/>
            <person name="Kinjo T."/>
            <person name="Motooka D."/>
            <person name="Nabeya D."/>
            <person name="Jung N."/>
            <person name="Uechi K."/>
            <person name="Horii T."/>
            <person name="Iida T."/>
            <person name="Fujita J."/>
            <person name="Nakamura S."/>
        </authorList>
    </citation>
    <scope>NUCLEOTIDE SEQUENCE [LARGE SCALE GENOMIC DNA]</scope>
    <source>
        <strain evidence="10 11">JCM 17783</strain>
    </source>
</reference>
<dbReference type="KEGG" id="msto:MSTO_34630"/>
<comment type="similarity">
    <text evidence="2">Belongs to the lipase maturation factor family.</text>
</comment>
<organism evidence="10 11">
    <name type="scientific">Mycobacterium stomatepiae</name>
    <dbReference type="NCBI Taxonomy" id="470076"/>
    <lineage>
        <taxon>Bacteria</taxon>
        <taxon>Bacillati</taxon>
        <taxon>Actinomycetota</taxon>
        <taxon>Actinomycetes</taxon>
        <taxon>Mycobacteriales</taxon>
        <taxon>Mycobacteriaceae</taxon>
        <taxon>Mycobacterium</taxon>
        <taxon>Mycobacterium simiae complex</taxon>
    </lineage>
</organism>
<sequence length="489" mass="55293">MTVTIRGAMAMEWFAASDDWLGRFVLERGVAAIYLIAFVAAALQFRALIGEHGILPAPRYLAQQSWWRTPSIFQLHYSDRLFAGVSWFGAALSAAVAGGVADAVPLWAAMLVWLTLWVLYLSIVNVGQAWYSFGWESLLLESGFLMIFLGNDRVAPPVLTLWMARLLLFRVEFGAGLIKMRGDPCWRDLTCLYYHHETQPMPGPLSWFFHHLPKRLHRIEVAGNHFAQLVVPFGLFAPQPVSSAAATIIVVTQLWLVASGNFAWLNWLTIILAFGAIDDSRAAQLLPIPGHSPPPAPPLWFVGAVVAFAACVLFLTYWPVRNMLSPRQRMNMSFNSFHLVNAYGAFGSIGRVRREVVIEGTDEPRLTAQTVWKEYGFKGKPGAVGRVPRQWAPYHLRLDWLMWFAAISPGYAQPWLKPFLQRLLRNDRATLRLLQHNPFPDSPPHYVRAQLYQYRFTTPAELRSDRVWWHRALVSQYVSPMTLASPPAG</sequence>
<evidence type="ECO:0000313" key="11">
    <source>
        <dbReference type="Proteomes" id="UP000467130"/>
    </source>
</evidence>
<dbReference type="Pfam" id="PF06762">
    <property type="entry name" value="LMF1"/>
    <property type="match status" value="1"/>
</dbReference>
<evidence type="ECO:0000256" key="5">
    <source>
        <dbReference type="ARBA" id="ARBA00022989"/>
    </source>
</evidence>
<name>A0A7I7QAC5_9MYCO</name>
<dbReference type="GO" id="GO:0051604">
    <property type="term" value="P:protein maturation"/>
    <property type="evidence" value="ECO:0007669"/>
    <property type="project" value="InterPro"/>
</dbReference>
<feature type="transmembrane region" description="Helical" evidence="7">
    <location>
        <begin position="297"/>
        <end position="320"/>
    </location>
</feature>
<evidence type="ECO:0000313" key="10">
    <source>
        <dbReference type="EMBL" id="BBY23258.1"/>
    </source>
</evidence>
<keyword evidence="6 7" id="KW-0472">Membrane</keyword>
<dbReference type="InterPro" id="IPR009613">
    <property type="entry name" value="LMF"/>
</dbReference>
<evidence type="ECO:0000256" key="7">
    <source>
        <dbReference type="SAM" id="Phobius"/>
    </source>
</evidence>
<comment type="subcellular location">
    <subcellularLocation>
        <location evidence="1">Endoplasmic reticulum membrane</location>
        <topology evidence="1">Multi-pass membrane protein</topology>
    </subcellularLocation>
</comment>
<dbReference type="PANTHER" id="PTHR14463">
    <property type="entry name" value="LIPASE MATURATION FACTOR"/>
    <property type="match status" value="1"/>
</dbReference>
<evidence type="ECO:0000256" key="4">
    <source>
        <dbReference type="ARBA" id="ARBA00022824"/>
    </source>
</evidence>
<evidence type="ECO:0000256" key="2">
    <source>
        <dbReference type="ARBA" id="ARBA00005512"/>
    </source>
</evidence>
<dbReference type="Pfam" id="PF25179">
    <property type="entry name" value="LMF1_C"/>
    <property type="match status" value="1"/>
</dbReference>
<evidence type="ECO:0000259" key="9">
    <source>
        <dbReference type="Pfam" id="PF25179"/>
    </source>
</evidence>
<feature type="transmembrane region" description="Helical" evidence="7">
    <location>
        <begin position="29"/>
        <end position="49"/>
    </location>
</feature>
<feature type="transmembrane region" description="Helical" evidence="7">
    <location>
        <begin position="81"/>
        <end position="100"/>
    </location>
</feature>